<evidence type="ECO:0000313" key="1">
    <source>
        <dbReference type="EMBL" id="AHH16910.1"/>
    </source>
</evidence>
<dbReference type="eggNOG" id="COG0537">
    <property type="taxonomic scope" value="Bacteria"/>
</dbReference>
<dbReference type="RefSeq" id="WP_025348391.1">
    <property type="nucleotide sequence ID" value="NZ_CP006850.1"/>
</dbReference>
<dbReference type="InterPro" id="IPR036265">
    <property type="entry name" value="HIT-like_sf"/>
</dbReference>
<dbReference type="EMBL" id="CP006850">
    <property type="protein sequence ID" value="AHH16910.1"/>
    <property type="molecule type" value="Genomic_DNA"/>
</dbReference>
<dbReference type="STRING" id="1415166.NONO_c21120"/>
<dbReference type="OrthoDB" id="9784774at2"/>
<evidence type="ECO:0000313" key="2">
    <source>
        <dbReference type="Proteomes" id="UP000019150"/>
    </source>
</evidence>
<reference evidence="1 2" key="1">
    <citation type="journal article" date="2014" name="Appl. Environ. Microbiol.">
        <title>Insights into the Microbial Degradation of Rubber and Gutta-Percha by Analysis of the Complete Genome of Nocardia nova SH22a.</title>
        <authorList>
            <person name="Luo Q."/>
            <person name="Hiessl S."/>
            <person name="Poehlein A."/>
            <person name="Daniel R."/>
            <person name="Steinbuchel A."/>
        </authorList>
    </citation>
    <scope>NUCLEOTIDE SEQUENCE [LARGE SCALE GENOMIC DNA]</scope>
    <source>
        <strain evidence="1">SH22a</strain>
    </source>
</reference>
<protein>
    <submittedName>
        <fullName evidence="1">HIT domain-containing protein</fullName>
    </submittedName>
</protein>
<name>W5TC56_9NOCA</name>
<proteinExistence type="predicted"/>
<dbReference type="HOGENOM" id="CLU_126420_0_0_11"/>
<organism evidence="1 2">
    <name type="scientific">Nocardia nova SH22a</name>
    <dbReference type="NCBI Taxonomy" id="1415166"/>
    <lineage>
        <taxon>Bacteria</taxon>
        <taxon>Bacillati</taxon>
        <taxon>Actinomycetota</taxon>
        <taxon>Actinomycetes</taxon>
        <taxon>Mycobacteriales</taxon>
        <taxon>Nocardiaceae</taxon>
        <taxon>Nocardia</taxon>
    </lineage>
</organism>
<gene>
    <name evidence="1" type="ORF">NONO_c21120</name>
</gene>
<dbReference type="PATRIC" id="fig|1415166.3.peg.2143"/>
<dbReference type="Proteomes" id="UP000019150">
    <property type="component" value="Chromosome"/>
</dbReference>
<dbReference type="Gene3D" id="3.30.428.10">
    <property type="entry name" value="HIT-like"/>
    <property type="match status" value="1"/>
</dbReference>
<dbReference type="SUPFAM" id="SSF54197">
    <property type="entry name" value="HIT-like"/>
    <property type="match status" value="1"/>
</dbReference>
<dbReference type="AlphaFoldDB" id="W5TC56"/>
<keyword evidence="2" id="KW-1185">Reference proteome</keyword>
<accession>W5TC56</accession>
<sequence>MSPVVHAGDLVLVTHRPADGEWARPGYLFVEPRRHVATLDLLDDAEMVAFARAVRSSMSVLRRVLEPAHVFTFVAGLSVAGVHLHQHIFTRPAGTARDVAWHDADFPGAPRIPASELDALCAELAAVWSADQ</sequence>
<dbReference type="KEGG" id="nno:NONO_c21120"/>